<dbReference type="Gene3D" id="3.20.20.150">
    <property type="entry name" value="Divalent-metal-dependent TIM barrel enzymes"/>
    <property type="match status" value="1"/>
</dbReference>
<dbReference type="PANTHER" id="PTHR12110:SF21">
    <property type="entry name" value="XYLOSE ISOMERASE-LIKE TIM BARREL DOMAIN-CONTAINING PROTEIN"/>
    <property type="match status" value="1"/>
</dbReference>
<dbReference type="SUPFAM" id="SSF51658">
    <property type="entry name" value="Xylose isomerase-like"/>
    <property type="match status" value="1"/>
</dbReference>
<reference evidence="2 3" key="1">
    <citation type="submission" date="2023-02" db="EMBL/GenBank/DDBJ databases">
        <title>Description and genomic characterization of Microbulbifer bruguierae sp. nov., isolated from the sediment of mangrove plant Bruguiera sexangula.</title>
        <authorList>
            <person name="Long M."/>
        </authorList>
    </citation>
    <scope>NUCLEOTIDE SEQUENCE [LARGE SCALE GENOMIC DNA]</scope>
    <source>
        <strain evidence="2 3">H12</strain>
    </source>
</reference>
<keyword evidence="3" id="KW-1185">Reference proteome</keyword>
<dbReference type="GO" id="GO:0016853">
    <property type="term" value="F:isomerase activity"/>
    <property type="evidence" value="ECO:0007669"/>
    <property type="project" value="UniProtKB-KW"/>
</dbReference>
<dbReference type="InterPro" id="IPR013022">
    <property type="entry name" value="Xyl_isomerase-like_TIM-brl"/>
</dbReference>
<accession>A0ABY8NIW8</accession>
<evidence type="ECO:0000313" key="3">
    <source>
        <dbReference type="Proteomes" id="UP001236500"/>
    </source>
</evidence>
<proteinExistence type="predicted"/>
<dbReference type="InterPro" id="IPR050312">
    <property type="entry name" value="IolE/XylAMocC-like"/>
</dbReference>
<feature type="domain" description="Xylose isomerase-like TIM barrel" evidence="1">
    <location>
        <begin position="42"/>
        <end position="334"/>
    </location>
</feature>
<dbReference type="Pfam" id="PF01261">
    <property type="entry name" value="AP_endonuc_2"/>
    <property type="match status" value="1"/>
</dbReference>
<dbReference type="Proteomes" id="UP001236500">
    <property type="component" value="Chromosome"/>
</dbReference>
<evidence type="ECO:0000313" key="2">
    <source>
        <dbReference type="EMBL" id="WGL18395.1"/>
    </source>
</evidence>
<dbReference type="PANTHER" id="PTHR12110">
    <property type="entry name" value="HYDROXYPYRUVATE ISOMERASE"/>
    <property type="match status" value="1"/>
</dbReference>
<dbReference type="InterPro" id="IPR036237">
    <property type="entry name" value="Xyl_isomerase-like_sf"/>
</dbReference>
<dbReference type="EMBL" id="CP118605">
    <property type="protein sequence ID" value="WGL18395.1"/>
    <property type="molecule type" value="Genomic_DNA"/>
</dbReference>
<keyword evidence="2" id="KW-0413">Isomerase</keyword>
<sequence>MNETGKPTAQKAQIAQIKGPALFLAQFMGEQPPFDNLADICRWAASLGYRGVQIPSNDARCMNLRLAAESQDYCDELRGTCAQAGVEITELSTHLQGQLVAVHPAYDELFDNFAPAELRGNPRARTDWAVEQLLLAARASQRLGLSAHATFSGALLWHLVYPWPQRPAGLVEQGFAELARRWRPILDAFDEAGVDVCYEIHPGEDLHDGASFEQFLRAVDQHPRAKILYDPSHFVLQQLDYLDFIDRYHARIGMFHVKDAEFRPDGRAGVYGGYQGWTERPGRFRSLGDGQVDFRGIFSKLTQYGFDGWAVVEWECCLKHPEDGAREGAQFVREHLIRRADKAFDDFAGGASDSARNARILGIGD</sequence>
<dbReference type="RefSeq" id="WP_280322379.1">
    <property type="nucleotide sequence ID" value="NZ_CP118605.1"/>
</dbReference>
<organism evidence="2 3">
    <name type="scientific">Microbulbifer bruguierae</name>
    <dbReference type="NCBI Taxonomy" id="3029061"/>
    <lineage>
        <taxon>Bacteria</taxon>
        <taxon>Pseudomonadati</taxon>
        <taxon>Pseudomonadota</taxon>
        <taxon>Gammaproteobacteria</taxon>
        <taxon>Cellvibrionales</taxon>
        <taxon>Microbulbiferaceae</taxon>
        <taxon>Microbulbifer</taxon>
    </lineage>
</organism>
<protein>
    <submittedName>
        <fullName evidence="2">Sugar phosphate isomerase/epimerase</fullName>
    </submittedName>
</protein>
<name>A0ABY8NIW8_9GAMM</name>
<gene>
    <name evidence="2" type="ORF">PVT68_08875</name>
</gene>
<evidence type="ECO:0000259" key="1">
    <source>
        <dbReference type="Pfam" id="PF01261"/>
    </source>
</evidence>